<gene>
    <name evidence="1" type="ORF">Catovirus_1_915</name>
</gene>
<evidence type="ECO:0000313" key="1">
    <source>
        <dbReference type="EMBL" id="ARF08865.1"/>
    </source>
</evidence>
<dbReference type="InterPro" id="IPR029044">
    <property type="entry name" value="Nucleotide-diphossugar_trans"/>
</dbReference>
<sequence>MATLFDEKDLQNIKMECNKKIDFVVPDDMINSDGTKNYAYVTLVMLGDLYVSAAIVLAHSLRKLETKSDLVVLVTPDVSEAAKRVLSIFFDKVKEINYVTVPNWRTKKQTHRKYLELVFTKFHLFNLTEYKKVLLIDADALILKHPDHIFSLETPAGCLLENKDLFISYDNSGNYILPPDGKIKWYDVYCECCPHGSLIPKEMTDRIYKNFSNSGIGGGLMLLKPQKGEFENILNDVSHGKMKYLLENKLVWPEQQYLTLRYSGSWHMIDARFFGLQGYPHYSVLYGLQYGGDKPFVLNSKIDINIRVEFPDFILWHNFYGEILKEHPELSENSSLKETNEMHKFFKINLKRFHKYSSNDESQLIRKISDKYGVDQKKINLEHLSYYWLDDELNYRPVDYNIPLFDQINEYNYMEPIKKLSEYFKNNDFYTNLYSKYNVPSINESLNKYDMIIPEDQDEIMLQYIKCRPKTFVITVWSIGMSKFRELVEYLRTKGNIYYEKTINLSKNAIRNLMFWMYDEFRISAKLEFIEKKMDYTKTQPYDNKVGFIFFDNVRAEKISGQGASFKTEIRNKIMELIGADRKEIRGNDIIHINDYFYQTVEYSQIILNKNTIDLLEKQDVRKFNSNLMKSSNLKIQTFRKWIYNNLSPIEIMRILVVGSIVLNAYGIRKSNDIDGFMINKNNSFVEKELEQLIMTNLNNKKTRFFFTDFGLINSSHWRESWTEKNMDMFKHLNIKSHEDSTLDPKNFMFFNGLKVYILDFELVRKIMRHRAQDYADFIIMYFYYRDLLGNYVYLNQDNKLQFDKKLNVEIENKNNANIDHCIKIDERNDVNFVNCIKQEIIKKYDEKINKQITKNVIAGMFY</sequence>
<dbReference type="InterPro" id="IPR050587">
    <property type="entry name" value="GNT1/Glycosyltrans_8"/>
</dbReference>
<keyword evidence="1" id="KW-0808">Transferase</keyword>
<dbReference type="Gene3D" id="3.90.550.10">
    <property type="entry name" value="Spore Coat Polysaccharide Biosynthesis Protein SpsA, Chain A"/>
    <property type="match status" value="1"/>
</dbReference>
<reference evidence="1" key="1">
    <citation type="journal article" date="2017" name="Science">
        <title>Giant viruses with an expanded complement of translation system components.</title>
        <authorList>
            <person name="Schulz F."/>
            <person name="Yutin N."/>
            <person name="Ivanova N.N."/>
            <person name="Ortega D.R."/>
            <person name="Lee T.K."/>
            <person name="Vierheilig J."/>
            <person name="Daims H."/>
            <person name="Horn M."/>
            <person name="Wagner M."/>
            <person name="Jensen G.J."/>
            <person name="Kyrpides N.C."/>
            <person name="Koonin E.V."/>
            <person name="Woyke T."/>
        </authorList>
    </citation>
    <scope>NUCLEOTIDE SEQUENCE</scope>
    <source>
        <strain evidence="1">CTV1</strain>
    </source>
</reference>
<proteinExistence type="predicted"/>
<dbReference type="SUPFAM" id="SSF53448">
    <property type="entry name" value="Nucleotide-diphospho-sugar transferases"/>
    <property type="match status" value="1"/>
</dbReference>
<organism evidence="1">
    <name type="scientific">Catovirus CTV1</name>
    <dbReference type="NCBI Taxonomy" id="1977631"/>
    <lineage>
        <taxon>Viruses</taxon>
        <taxon>Varidnaviria</taxon>
        <taxon>Bamfordvirae</taxon>
        <taxon>Nucleocytoviricota</taxon>
        <taxon>Megaviricetes</taxon>
        <taxon>Imitervirales</taxon>
        <taxon>Mimiviridae</taxon>
        <taxon>Klosneuvirinae</taxon>
        <taxon>Catovirus</taxon>
    </lineage>
</organism>
<accession>A0A1V0SAX2</accession>
<protein>
    <submittedName>
        <fullName evidence="1">Glycosyltransferase</fullName>
    </submittedName>
</protein>
<name>A0A1V0SAX2_9VIRU</name>
<dbReference type="PANTHER" id="PTHR11183">
    <property type="entry name" value="GLYCOGENIN SUBFAMILY MEMBER"/>
    <property type="match status" value="1"/>
</dbReference>
<dbReference type="EMBL" id="KY684083">
    <property type="protein sequence ID" value="ARF08865.1"/>
    <property type="molecule type" value="Genomic_DNA"/>
</dbReference>
<dbReference type="GO" id="GO:0016740">
    <property type="term" value="F:transferase activity"/>
    <property type="evidence" value="ECO:0007669"/>
    <property type="project" value="UniProtKB-KW"/>
</dbReference>